<organism evidence="4 5">
    <name type="scientific">Companilactobacillus mishanensis</name>
    <dbReference type="NCBI Taxonomy" id="2486008"/>
    <lineage>
        <taxon>Bacteria</taxon>
        <taxon>Bacillati</taxon>
        <taxon>Bacillota</taxon>
        <taxon>Bacilli</taxon>
        <taxon>Lactobacillales</taxon>
        <taxon>Lactobacillaceae</taxon>
        <taxon>Companilactobacillus</taxon>
    </lineage>
</organism>
<dbReference type="EMBL" id="VDFN01000005">
    <property type="protein sequence ID" value="MQS45222.1"/>
    <property type="molecule type" value="Genomic_DNA"/>
</dbReference>
<name>A0ABW9P7S6_9LACO</name>
<protein>
    <submittedName>
        <fullName evidence="4">Helix-turn-helix domain-containing protein</fullName>
    </submittedName>
</protein>
<evidence type="ECO:0000259" key="3">
    <source>
        <dbReference type="PROSITE" id="PS50943"/>
    </source>
</evidence>
<evidence type="ECO:0000313" key="4">
    <source>
        <dbReference type="EMBL" id="MQS45222.1"/>
    </source>
</evidence>
<dbReference type="Gene3D" id="1.10.260.40">
    <property type="entry name" value="lambda repressor-like DNA-binding domains"/>
    <property type="match status" value="1"/>
</dbReference>
<dbReference type="InterPro" id="IPR001387">
    <property type="entry name" value="Cro/C1-type_HTH"/>
</dbReference>
<dbReference type="SUPFAM" id="SSF47413">
    <property type="entry name" value="lambda repressor-like DNA-binding domains"/>
    <property type="match status" value="1"/>
</dbReference>
<proteinExistence type="predicted"/>
<evidence type="ECO:0000256" key="2">
    <source>
        <dbReference type="SAM" id="MobiDB-lite"/>
    </source>
</evidence>
<dbReference type="Proteomes" id="UP000436655">
    <property type="component" value="Unassembled WGS sequence"/>
</dbReference>
<dbReference type="RefSeq" id="WP_125705741.1">
    <property type="nucleotide sequence ID" value="NZ_JBHTOO010000026.1"/>
</dbReference>
<feature type="domain" description="HTH cro/C1-type" evidence="3">
    <location>
        <begin position="18"/>
        <end position="71"/>
    </location>
</feature>
<accession>A0ABW9P7S6</accession>
<dbReference type="InterPro" id="IPR013430">
    <property type="entry name" value="Toxin_antidote_HigA"/>
</dbReference>
<dbReference type="Pfam" id="PF01381">
    <property type="entry name" value="HTH_3"/>
    <property type="match status" value="1"/>
</dbReference>
<keyword evidence="1" id="KW-0238">DNA-binding</keyword>
<dbReference type="CDD" id="cd00093">
    <property type="entry name" value="HTH_XRE"/>
    <property type="match status" value="1"/>
</dbReference>
<comment type="caution">
    <text evidence="4">The sequence shown here is derived from an EMBL/GenBank/DDBJ whole genome shotgun (WGS) entry which is preliminary data.</text>
</comment>
<keyword evidence="5" id="KW-1185">Reference proteome</keyword>
<evidence type="ECO:0000256" key="1">
    <source>
        <dbReference type="ARBA" id="ARBA00023125"/>
    </source>
</evidence>
<dbReference type="SMART" id="SM00530">
    <property type="entry name" value="HTH_XRE"/>
    <property type="match status" value="1"/>
</dbReference>
<feature type="region of interest" description="Disordered" evidence="2">
    <location>
        <begin position="90"/>
        <end position="109"/>
    </location>
</feature>
<gene>
    <name evidence="4" type="ORF">FHL03_06980</name>
</gene>
<dbReference type="PANTHER" id="PTHR36924:SF1">
    <property type="entry name" value="ANTITOXIN HIGA-1"/>
    <property type="match status" value="1"/>
</dbReference>
<dbReference type="PANTHER" id="PTHR36924">
    <property type="entry name" value="ANTITOXIN HIGA-1"/>
    <property type="match status" value="1"/>
</dbReference>
<evidence type="ECO:0000313" key="5">
    <source>
        <dbReference type="Proteomes" id="UP000436655"/>
    </source>
</evidence>
<feature type="compositionally biased region" description="Basic and acidic residues" evidence="2">
    <location>
        <begin position="90"/>
        <end position="101"/>
    </location>
</feature>
<dbReference type="PROSITE" id="PS50943">
    <property type="entry name" value="HTH_CROC1"/>
    <property type="match status" value="1"/>
</dbReference>
<reference evidence="4 5" key="1">
    <citation type="journal article" date="2019" name="Syst. Appl. Microbiol.">
        <title>Polyphasic characterization of two novel Lactobacillus spp. isolated from blown salami packages: Description of Lactobacillus halodurans sp. nov. and Lactobacillus salsicarnum sp. nov.</title>
        <authorList>
            <person name="Schuster J.A."/>
            <person name="Klingl A."/>
            <person name="Vogel R.F."/>
            <person name="Ehrmann M.A."/>
        </authorList>
    </citation>
    <scope>NUCLEOTIDE SEQUENCE [LARGE SCALE GENOMIC DNA]</scope>
    <source>
        <strain evidence="4 5">TMW 1.2098</strain>
    </source>
</reference>
<sequence length="109" mass="12794">MLKISNDSLLAIHPGYYIKEYLEEENMNQRELADRMNTNEKQISLLLNGRIELDNQLIEKLSLALGTSNSLWKNLNDKFLKTKEEIEKDSRLEEGKSKQKSIDYGFWND</sequence>
<dbReference type="InterPro" id="IPR010982">
    <property type="entry name" value="Lambda_DNA-bd_dom_sf"/>
</dbReference>